<protein>
    <recommendedName>
        <fullName evidence="1">Nucleolar 27S pre-rRNA processing Urb2/Npa2 C-terminal domain-containing protein</fullName>
    </recommendedName>
</protein>
<organism evidence="2 3">
    <name type="scientific">Purpureocillium takamizusanense</name>
    <dbReference type="NCBI Taxonomy" id="2060973"/>
    <lineage>
        <taxon>Eukaryota</taxon>
        <taxon>Fungi</taxon>
        <taxon>Dikarya</taxon>
        <taxon>Ascomycota</taxon>
        <taxon>Pezizomycotina</taxon>
        <taxon>Sordariomycetes</taxon>
        <taxon>Hypocreomycetidae</taxon>
        <taxon>Hypocreales</taxon>
        <taxon>Ophiocordycipitaceae</taxon>
        <taxon>Purpureocillium</taxon>
    </lineage>
</organism>
<name>A0A9Q8Q7T6_9HYPO</name>
<dbReference type="PANTHER" id="PTHR15682">
    <property type="entry name" value="UNHEALTHY RIBOSOME BIOGENESIS PROTEIN 2 HOMOLOG"/>
    <property type="match status" value="1"/>
</dbReference>
<accession>A0A9Q8Q7T6</accession>
<dbReference type="InterPro" id="IPR018849">
    <property type="entry name" value="Urb2/Npa2_C"/>
</dbReference>
<dbReference type="RefSeq" id="XP_047837537.1">
    <property type="nucleotide sequence ID" value="XM_047981577.1"/>
</dbReference>
<gene>
    <name evidence="2" type="ORF">JDV02_000733</name>
</gene>
<evidence type="ECO:0000313" key="2">
    <source>
        <dbReference type="EMBL" id="UNI14056.1"/>
    </source>
</evidence>
<evidence type="ECO:0000313" key="3">
    <source>
        <dbReference type="Proteomes" id="UP000829364"/>
    </source>
</evidence>
<sequence>MTDLIKTARGLDQTGPGDDGQNLKLLWDCLAAASEGQFHAAEESSLRWLLKSMNGSSASAELLRRYPLTWTILDCVFQRIPLYSLAKSLADRKFIAVVQQTLKDLSKPVVAAASASMTGPPPPPKRKRSPSIRFDLADLQSHHGCMETSQELFKTLRALLQRLETTAEGFSRDKIGAEHIKSLFGASAAEATTIAAPALTLCGLLLGSDANRDVEGAEDWVQTISWMWDLHLQGRDDALEVATRLFRPSAIVLAKVGAFSSTESVDVPDSLRTRWTNDLKTLMQRNFILPGRAAFVNQKSFEAFANALELSKDIVNLSGPALYFLCSSISSHAAEGEQRKGNVEWIQHVFQAIEFIIKARQDRSALTQVILSQATQNSASVSVHDLRRVCREYGLGETETDWPLVAKVATCDPDIFQLSDEGVELRKEVCNRTIVATGDGADRTAVLDVVKAIWDGFKTRRDLPSFLRLWFEQLCEAERQKLDDESPWFRLAQQTMQAESNRSWMETELSPSQLVGLLSWLETQNAKAQPRSVCMFTAMIAQAVRSESFVDAVGRRLFDIISPIKSSPVTALRWRVSACAISWATPQERSTIWESVKDRLAKILKSSPLDSPETYEAFKCSYQAWDSMSPDGEHVGEPASLMDKFTQRLADDTTAQKGATLFDMDDATSSQLQTGTACQPYLAWYLYGSSRYTKLYATKKGELPAPLVRALSTRTADIEELRSLWTALTQNEINLNDAKLARDVVDQLTAGLDNSEKEKGWLGVEAQLWIRTLMAIPLDVYSRAQRERLMVILGKRRAKMVKSPKKVSLDSWRLVLGLATKMAGRSTFHEGMSFKDLVEFADAISGLSLDDPNDSGAALELVERFAAMASATIRQMAENIDARSLAYFKDAGGFVSDCEKSIRREGAEGKGPLLTTLLKALVTELKRSPNCQNHEKLGPLADQAKGALGKYVMAAVNAVASDKNPLTGHDTVGDLRLHSAIEAAKAAGDLASLAGDIKSSQLRRLEKQCKIAMQQGDLRGWKLQIFTQTYLSAHAEGGLPTTYHGLDNLPSQLRVPLLRELVTGVTNHMSNSARFDYLKELLDKFELGCDTDGQILAIETVVDQLMDTPNVHTNGGFSLAAAHSQLAVCLTKSTANASHVCRVLRTLLEKRPHAMTQWNIELTLTIACDLTSPTSSQSHVSFSWLCKLVEVIIKKHRLRLEGHYHLLLSALQALMKALVTKGPHGTATSEVSEETNAHLYARLITLICEPTAGAVSRSQLHSALDSATDAAKRSAGRHMYMLLMQYVKLQLEENVPGAVREALEPAMNSIFDITTPEGRKILNDAMDASGRAILREMYKRYVRFGKWSGV</sequence>
<dbReference type="GO" id="GO:0042254">
    <property type="term" value="P:ribosome biogenesis"/>
    <property type="evidence" value="ECO:0007669"/>
    <property type="project" value="TreeGrafter"/>
</dbReference>
<keyword evidence="3" id="KW-1185">Reference proteome</keyword>
<feature type="domain" description="Nucleolar 27S pre-rRNA processing Urb2/Npa2 C-terminal" evidence="1">
    <location>
        <begin position="1139"/>
        <end position="1349"/>
    </location>
</feature>
<proteinExistence type="predicted"/>
<dbReference type="GeneID" id="72062698"/>
<dbReference type="PANTHER" id="PTHR15682:SF2">
    <property type="entry name" value="UNHEALTHY RIBOSOME BIOGENESIS PROTEIN 2 HOMOLOG"/>
    <property type="match status" value="1"/>
</dbReference>
<reference evidence="2" key="1">
    <citation type="submission" date="2021-11" db="EMBL/GenBank/DDBJ databases">
        <title>Purpureocillium_takamizusanense_genome.</title>
        <authorList>
            <person name="Nguyen N.-H."/>
        </authorList>
    </citation>
    <scope>NUCLEOTIDE SEQUENCE</scope>
    <source>
        <strain evidence="2">PT3</strain>
    </source>
</reference>
<dbReference type="InterPro" id="IPR052609">
    <property type="entry name" value="Ribosome_Biogenesis_Reg"/>
</dbReference>
<evidence type="ECO:0000259" key="1">
    <source>
        <dbReference type="Pfam" id="PF10441"/>
    </source>
</evidence>
<dbReference type="Proteomes" id="UP000829364">
    <property type="component" value="Chromosome 1"/>
</dbReference>
<dbReference type="OrthoDB" id="160374at2759"/>
<dbReference type="KEGG" id="ptkz:JDV02_000733"/>
<dbReference type="EMBL" id="CP086354">
    <property type="protein sequence ID" value="UNI14056.1"/>
    <property type="molecule type" value="Genomic_DNA"/>
</dbReference>
<dbReference type="GO" id="GO:0005730">
    <property type="term" value="C:nucleolus"/>
    <property type="evidence" value="ECO:0007669"/>
    <property type="project" value="TreeGrafter"/>
</dbReference>
<dbReference type="Pfam" id="PF10441">
    <property type="entry name" value="Urb2"/>
    <property type="match status" value="1"/>
</dbReference>